<feature type="compositionally biased region" description="Basic and acidic residues" evidence="6">
    <location>
        <begin position="288"/>
        <end position="308"/>
    </location>
</feature>
<dbReference type="Pfam" id="PF02492">
    <property type="entry name" value="cobW"/>
    <property type="match status" value="1"/>
</dbReference>
<reference evidence="9" key="1">
    <citation type="journal article" date="2010" name="Science">
        <title>Signatures of adaptation to obligate biotrophy in the Hyaloperonospora arabidopsidis genome.</title>
        <authorList>
            <person name="Baxter L."/>
            <person name="Tripathy S."/>
            <person name="Ishaque N."/>
            <person name="Boot N."/>
            <person name="Cabral A."/>
            <person name="Kemen E."/>
            <person name="Thines M."/>
            <person name="Ah-Fong A."/>
            <person name="Anderson R."/>
            <person name="Badejoko W."/>
            <person name="Bittner-Eddy P."/>
            <person name="Boore J.L."/>
            <person name="Chibucos M.C."/>
            <person name="Coates M."/>
            <person name="Dehal P."/>
            <person name="Delehaunty K."/>
            <person name="Dong S."/>
            <person name="Downton P."/>
            <person name="Dumas B."/>
            <person name="Fabro G."/>
            <person name="Fronick C."/>
            <person name="Fuerstenberg S.I."/>
            <person name="Fulton L."/>
            <person name="Gaulin E."/>
            <person name="Govers F."/>
            <person name="Hughes L."/>
            <person name="Humphray S."/>
            <person name="Jiang R.H."/>
            <person name="Judelson H."/>
            <person name="Kamoun S."/>
            <person name="Kyung K."/>
            <person name="Meijer H."/>
            <person name="Minx P."/>
            <person name="Morris P."/>
            <person name="Nelson J."/>
            <person name="Phuntumart V."/>
            <person name="Qutob D."/>
            <person name="Rehmany A."/>
            <person name="Rougon-Cardoso A."/>
            <person name="Ryden P."/>
            <person name="Torto-Alalibo T."/>
            <person name="Studholme D."/>
            <person name="Wang Y."/>
            <person name="Win J."/>
            <person name="Wood J."/>
            <person name="Clifton S.W."/>
            <person name="Rogers J."/>
            <person name="Van den Ackerveken G."/>
            <person name="Jones J.D."/>
            <person name="McDowell J.M."/>
            <person name="Beynon J."/>
            <person name="Tyler B.M."/>
        </authorList>
    </citation>
    <scope>NUCLEOTIDE SEQUENCE [LARGE SCALE GENOMIC DNA]</scope>
    <source>
        <strain evidence="9">Emoy2</strain>
    </source>
</reference>
<dbReference type="InParanoid" id="M4BDW8"/>
<dbReference type="EMBL" id="JH598169">
    <property type="status" value="NOT_ANNOTATED_CDS"/>
    <property type="molecule type" value="Genomic_DNA"/>
</dbReference>
<evidence type="ECO:0000256" key="2">
    <source>
        <dbReference type="ARBA" id="ARBA00022801"/>
    </source>
</evidence>
<dbReference type="EnsemblProtists" id="HpaT804486">
    <property type="protein sequence ID" value="HpaP804486"/>
    <property type="gene ID" value="HpaG804486"/>
</dbReference>
<dbReference type="FunCoup" id="M4BDW8">
    <property type="interactions" value="13"/>
</dbReference>
<evidence type="ECO:0000256" key="5">
    <source>
        <dbReference type="ARBA" id="ARBA00049117"/>
    </source>
</evidence>
<dbReference type="PANTHER" id="PTHR13748">
    <property type="entry name" value="COBW-RELATED"/>
    <property type="match status" value="1"/>
</dbReference>
<dbReference type="SUPFAM" id="SSF52540">
    <property type="entry name" value="P-loop containing nucleoside triphosphate hydrolases"/>
    <property type="match status" value="1"/>
</dbReference>
<evidence type="ECO:0000256" key="1">
    <source>
        <dbReference type="ARBA" id="ARBA00022741"/>
    </source>
</evidence>
<dbReference type="InterPro" id="IPR003495">
    <property type="entry name" value="CobW/HypB/UreG_nucleotide-bd"/>
</dbReference>
<dbReference type="PANTHER" id="PTHR13748:SF62">
    <property type="entry name" value="COBW DOMAIN-CONTAINING PROTEIN"/>
    <property type="match status" value="1"/>
</dbReference>
<dbReference type="GO" id="GO:0000166">
    <property type="term" value="F:nucleotide binding"/>
    <property type="evidence" value="ECO:0007669"/>
    <property type="project" value="UniProtKB-KW"/>
</dbReference>
<protein>
    <recommendedName>
        <fullName evidence="7">CobW C-terminal domain-containing protein</fullName>
    </recommendedName>
</protein>
<dbReference type="eggNOG" id="KOG2743">
    <property type="taxonomic scope" value="Eukaryota"/>
</dbReference>
<organism evidence="8 9">
    <name type="scientific">Hyaloperonospora arabidopsidis (strain Emoy2)</name>
    <name type="common">Downy mildew agent</name>
    <name type="synonym">Peronospora arabidopsidis</name>
    <dbReference type="NCBI Taxonomy" id="559515"/>
    <lineage>
        <taxon>Eukaryota</taxon>
        <taxon>Sar</taxon>
        <taxon>Stramenopiles</taxon>
        <taxon>Oomycota</taxon>
        <taxon>Peronosporomycetes</taxon>
        <taxon>Peronosporales</taxon>
        <taxon>Peronosporaceae</taxon>
        <taxon>Hyaloperonospora</taxon>
    </lineage>
</organism>
<comment type="similarity">
    <text evidence="4">Belongs to the SIMIBI class G3E GTPase family. ZNG1 subfamily.</text>
</comment>
<evidence type="ECO:0000259" key="7">
    <source>
        <dbReference type="SMART" id="SM00833"/>
    </source>
</evidence>
<dbReference type="InterPro" id="IPR011629">
    <property type="entry name" value="CobW-like_C"/>
</dbReference>
<reference evidence="8" key="2">
    <citation type="submission" date="2015-06" db="UniProtKB">
        <authorList>
            <consortium name="EnsemblProtists"/>
        </authorList>
    </citation>
    <scope>IDENTIFICATION</scope>
    <source>
        <strain evidence="8">Emoy2</strain>
    </source>
</reference>
<evidence type="ECO:0000256" key="4">
    <source>
        <dbReference type="ARBA" id="ARBA00034320"/>
    </source>
</evidence>
<keyword evidence="2" id="KW-0378">Hydrolase</keyword>
<dbReference type="Gene3D" id="3.40.50.300">
    <property type="entry name" value="P-loop containing nucleotide triphosphate hydrolases"/>
    <property type="match status" value="1"/>
</dbReference>
<dbReference type="VEuPathDB" id="FungiDB:HpaG804486"/>
<keyword evidence="9" id="KW-1185">Reference proteome</keyword>
<feature type="domain" description="CobW C-terminal" evidence="7">
    <location>
        <begin position="318"/>
        <end position="412"/>
    </location>
</feature>
<comment type="catalytic activity">
    <reaction evidence="5">
        <text>GTP + H2O = GDP + phosphate + H(+)</text>
        <dbReference type="Rhea" id="RHEA:19669"/>
        <dbReference type="ChEBI" id="CHEBI:15377"/>
        <dbReference type="ChEBI" id="CHEBI:15378"/>
        <dbReference type="ChEBI" id="CHEBI:37565"/>
        <dbReference type="ChEBI" id="CHEBI:43474"/>
        <dbReference type="ChEBI" id="CHEBI:58189"/>
    </reaction>
    <physiologicalReaction direction="left-to-right" evidence="5">
        <dbReference type="Rhea" id="RHEA:19670"/>
    </physiologicalReaction>
</comment>
<accession>M4BDW8</accession>
<evidence type="ECO:0000313" key="8">
    <source>
        <dbReference type="EnsemblProtists" id="HpaP804486"/>
    </source>
</evidence>
<dbReference type="GO" id="GO:0016787">
    <property type="term" value="F:hydrolase activity"/>
    <property type="evidence" value="ECO:0007669"/>
    <property type="project" value="UniProtKB-KW"/>
</dbReference>
<dbReference type="AlphaFoldDB" id="M4BDW8"/>
<dbReference type="InterPro" id="IPR036627">
    <property type="entry name" value="CobW-likC_sf"/>
</dbReference>
<name>M4BDW8_HYAAE</name>
<dbReference type="InterPro" id="IPR027417">
    <property type="entry name" value="P-loop_NTPase"/>
</dbReference>
<dbReference type="GO" id="GO:0005737">
    <property type="term" value="C:cytoplasm"/>
    <property type="evidence" value="ECO:0007669"/>
    <property type="project" value="TreeGrafter"/>
</dbReference>
<dbReference type="Gene3D" id="3.30.1220.10">
    <property type="entry name" value="CobW-like, C-terminal domain"/>
    <property type="match status" value="1"/>
</dbReference>
<evidence type="ECO:0000256" key="3">
    <source>
        <dbReference type="ARBA" id="ARBA00023186"/>
    </source>
</evidence>
<dbReference type="OMA" id="FWQNEEF"/>
<keyword evidence="3" id="KW-0143">Chaperone</keyword>
<dbReference type="InterPro" id="IPR051316">
    <property type="entry name" value="Zinc-reg_GTPase_activator"/>
</dbReference>
<dbReference type="Proteomes" id="UP000011713">
    <property type="component" value="Unassembled WGS sequence"/>
</dbReference>
<evidence type="ECO:0000256" key="6">
    <source>
        <dbReference type="SAM" id="MobiDB-lite"/>
    </source>
</evidence>
<sequence>MYLNRRSGVLTIFHSTSNRTAFVHFSRSHLNRSLMSKRSFAPPKLPVTILTGFLGSGKTTLLNHLLTENHGKKFAIIENEFGEVGVDDQLIRQVASPNDLVGGDARSRKFNMGEEILTMNNGCICCSVRGDLVRLIAQIVRRNGSRNQLDGIIIETTGMADPGPVVQTFFAEPLVAATCELDGIITVIDAKHILQHLCPGAGVEHECQEQIAFADRVLLNKTDLVNSTELKEIRAQIYDINSTVSIIECQQCRVDSSELLNVRAFDLNSILKRQPDFLKIEKDSDAHDYEGKQDSDVSHHDHDDEHYHSRSRHNHALVSSVGLVLPDPILVALLEEWIDDLLETEGDDLLRYKGVVNVAGIDQKYVFQGVHTLFNGRFTDTWAPEETRETRFVFIGKNLDREALTEGFLACRATPDLHFQVGDRVIANTGEECFQTGTIVQLWDQGNPYAIQLDNGRKIWAPVDEAALVQALAIEDKEAVDEKTGRHPLAIVHILA</sequence>
<keyword evidence="1" id="KW-0547">Nucleotide-binding</keyword>
<proteinExistence type="inferred from homology"/>
<evidence type="ECO:0000313" key="9">
    <source>
        <dbReference type="Proteomes" id="UP000011713"/>
    </source>
</evidence>
<dbReference type="SUPFAM" id="SSF90002">
    <property type="entry name" value="Hypothetical protein YjiA, C-terminal domain"/>
    <property type="match status" value="1"/>
</dbReference>
<dbReference type="SMART" id="SM00833">
    <property type="entry name" value="CobW_C"/>
    <property type="match status" value="1"/>
</dbReference>
<dbReference type="STRING" id="559515.M4BDW8"/>
<feature type="region of interest" description="Disordered" evidence="6">
    <location>
        <begin position="288"/>
        <end position="311"/>
    </location>
</feature>
<dbReference type="Pfam" id="PF07683">
    <property type="entry name" value="CobW_C"/>
    <property type="match status" value="1"/>
</dbReference>
<dbReference type="HOGENOM" id="CLU_017452_0_3_1"/>
<dbReference type="CDD" id="cd03112">
    <property type="entry name" value="CobW-like"/>
    <property type="match status" value="1"/>
</dbReference>